<evidence type="ECO:0000313" key="2">
    <source>
        <dbReference type="EMBL" id="PFG29381.1"/>
    </source>
</evidence>
<gene>
    <name evidence="2" type="ORF">ATJ78_0286</name>
</gene>
<dbReference type="InterPro" id="IPR037401">
    <property type="entry name" value="SnoaL-like"/>
</dbReference>
<keyword evidence="3" id="KW-1185">Reference proteome</keyword>
<dbReference type="Gene3D" id="3.10.450.50">
    <property type="match status" value="1"/>
</dbReference>
<protein>
    <recommendedName>
        <fullName evidence="1">SnoaL-like domain-containing protein</fullName>
    </recommendedName>
</protein>
<evidence type="ECO:0000259" key="1">
    <source>
        <dbReference type="Pfam" id="PF12680"/>
    </source>
</evidence>
<name>A0A2A9DSN8_9MICO</name>
<dbReference type="RefSeq" id="WP_098405969.1">
    <property type="nucleotide sequence ID" value="NZ_PDJE01000001.1"/>
</dbReference>
<reference evidence="2 3" key="1">
    <citation type="submission" date="2017-10" db="EMBL/GenBank/DDBJ databases">
        <title>Sequencing the genomes of 1000 actinobacteria strains.</title>
        <authorList>
            <person name="Klenk H.-P."/>
        </authorList>
    </citation>
    <scope>NUCLEOTIDE SEQUENCE [LARGE SCALE GENOMIC DNA]</scope>
    <source>
        <strain evidence="2 3">DSM 21798</strain>
    </source>
</reference>
<dbReference type="Pfam" id="PF12680">
    <property type="entry name" value="SnoaL_2"/>
    <property type="match status" value="1"/>
</dbReference>
<accession>A0A2A9DSN8</accession>
<comment type="caution">
    <text evidence="2">The sequence shown here is derived from an EMBL/GenBank/DDBJ whole genome shotgun (WGS) entry which is preliminary data.</text>
</comment>
<dbReference type="InterPro" id="IPR032710">
    <property type="entry name" value="NTF2-like_dom_sf"/>
</dbReference>
<proteinExistence type="predicted"/>
<organism evidence="2 3">
    <name type="scientific">Paramicrobacterium agarici</name>
    <dbReference type="NCBI Taxonomy" id="630514"/>
    <lineage>
        <taxon>Bacteria</taxon>
        <taxon>Bacillati</taxon>
        <taxon>Actinomycetota</taxon>
        <taxon>Actinomycetes</taxon>
        <taxon>Micrococcales</taxon>
        <taxon>Microbacteriaceae</taxon>
        <taxon>Paramicrobacterium</taxon>
    </lineage>
</organism>
<dbReference type="SUPFAM" id="SSF54427">
    <property type="entry name" value="NTF2-like"/>
    <property type="match status" value="1"/>
</dbReference>
<evidence type="ECO:0000313" key="3">
    <source>
        <dbReference type="Proteomes" id="UP000221369"/>
    </source>
</evidence>
<feature type="domain" description="SnoaL-like" evidence="1">
    <location>
        <begin position="19"/>
        <end position="104"/>
    </location>
</feature>
<sequence>MSRTPTDVIHDHLMKRLEGDLEGDIAHNFSEDILILSGFGTYRGHDGIRQSSAELTEAVASGEFNYNRTVIEREYGFLEWTAKGNDNIIRDGADSYHVVDGLIVLQTIHYTTWPRT</sequence>
<dbReference type="EMBL" id="PDJE01000001">
    <property type="protein sequence ID" value="PFG29381.1"/>
    <property type="molecule type" value="Genomic_DNA"/>
</dbReference>
<dbReference type="Proteomes" id="UP000221369">
    <property type="component" value="Unassembled WGS sequence"/>
</dbReference>
<dbReference type="AlphaFoldDB" id="A0A2A9DSN8"/>